<feature type="transmembrane region" description="Helical" evidence="1">
    <location>
        <begin position="20"/>
        <end position="37"/>
    </location>
</feature>
<reference evidence="2 3" key="1">
    <citation type="submission" date="2013-04" db="EMBL/GenBank/DDBJ databases">
        <title>Hyphomonas hirschiana VP5 Genome Sequencing.</title>
        <authorList>
            <person name="Lai Q."/>
            <person name="Shao Z."/>
        </authorList>
    </citation>
    <scope>NUCLEOTIDE SEQUENCE [LARGE SCALE GENOMIC DNA]</scope>
    <source>
        <strain evidence="2 3">VP5</strain>
    </source>
</reference>
<accession>A0A059G0G2</accession>
<keyword evidence="1" id="KW-0812">Transmembrane</keyword>
<evidence type="ECO:0000313" key="2">
    <source>
        <dbReference type="EMBL" id="KCZ96425.1"/>
    </source>
</evidence>
<dbReference type="EMBL" id="ARYI01000001">
    <property type="protein sequence ID" value="KCZ96425.1"/>
    <property type="molecule type" value="Genomic_DNA"/>
</dbReference>
<dbReference type="InterPro" id="IPR021730">
    <property type="entry name" value="YdbH"/>
</dbReference>
<dbReference type="PATRIC" id="fig|1280951.3.peg.414"/>
<keyword evidence="1" id="KW-1133">Transmembrane helix</keyword>
<protein>
    <submittedName>
        <fullName evidence="2">Uncharacterized protein</fullName>
    </submittedName>
</protein>
<dbReference type="RefSeq" id="WP_035590149.1">
    <property type="nucleotide sequence ID" value="NZ_ARYI01000001.1"/>
</dbReference>
<evidence type="ECO:0000313" key="3">
    <source>
        <dbReference type="Proteomes" id="UP000025061"/>
    </source>
</evidence>
<keyword evidence="3" id="KW-1185">Reference proteome</keyword>
<proteinExistence type="predicted"/>
<dbReference type="OrthoDB" id="7597031at2"/>
<dbReference type="Pfam" id="PF11739">
    <property type="entry name" value="YdbH-like"/>
    <property type="match status" value="1"/>
</dbReference>
<sequence>MRRLSKGSIPRPWVWARRLILGFFLLLVFSVILVWLLRKPIAEQALDAWCADRDLTCDAKFTQIGAGGATLTGVRISAGADVPAEAQEVSARLSWPGFFVPRIDGISITGLEMRGTLDPTGLKFYGLERLAAPTGGGGGTAPPIEIRDARIYLETPFGPAAATLNVSGVVPENATASLALDPARLALGEARMVLGEAFLTARIVDGAVTGELRLAADEAQANGHSASGFSLAAQAAFPLSGEGATSLEWSARLAEGTAPEASIAGLRTRGRAEFDALPDMSASSVLDALTLTVAQAEFDQAEASGWRIGQSLFSAELEGEGGVFQGPVSLEAGALAGPPGTARQLRLAGDLARTADKRIDFTGGVQLNGTALTAETLAPATNALALPGVLAAHGAELSGALSRAAQDFDTAFGLRAAYQDGDLRVEADGPSALAAASGLRLEANGPDGGSWLRVQDQQVLMNGRLSLSGGGAPDLSADMGTATLSADALSLEGAAISLAPWSAGGRTIAAELTALDFSRQAEGFQAKGQGDFTLTGELEGVTLERTRLAGGLSAVQDASGLRVQADGAPCLRVTSDGIVTGGITIPDAAFNICPADGRFIRQGESLAGSARLGDLDIPMQFSGGQGVMALRGAAVDWTLASGFSMLVSADTLSMPMTLGENTLTLDSGDPEIRLATGAGPVRIVAGLGQTQFGGGLIPANVSAAHFGFEGTSAPGGLSGDVSADGVRIADTLEDAIYEPVVGDFTGRIEGQRLVASGPFRLEAFGTQIATANADINIFDLDGTATLKSERLVFVPGGVQPSMISRRLVGLFTSAEGAFTGDAAFKITDGDIQGTADLTVTDFGFQTTRLGRVQGISGKVAFTDVMKLTTAPDQEITIASVNPGIPFSDGQVFFGLDEGKTLRLSSVTFPFAGGQLALAPLDWSLGEVTGQRVEVTASSLNLTQLIEVLKLPDTAAEGTVSGSFPIEFSQNSVIVRDARLMADGGGRLSYTGGAVNAAAENDPTAAMAFNALRDLEFYVLEVSLSGDLADRMQAGLVLAGRNVRSVPVGGAITMPPGQAFEFSMNFNLPLAQLIEQGLQSSNASALIDLATRPAEEVEAEPE</sequence>
<dbReference type="AlphaFoldDB" id="A0A059G0G2"/>
<comment type="caution">
    <text evidence="2">The sequence shown here is derived from an EMBL/GenBank/DDBJ whole genome shotgun (WGS) entry which is preliminary data.</text>
</comment>
<dbReference type="Proteomes" id="UP000025061">
    <property type="component" value="Unassembled WGS sequence"/>
</dbReference>
<keyword evidence="1" id="KW-0472">Membrane</keyword>
<evidence type="ECO:0000256" key="1">
    <source>
        <dbReference type="SAM" id="Phobius"/>
    </source>
</evidence>
<organism evidence="2 3">
    <name type="scientific">Hyphomonas hirschiana VP5</name>
    <dbReference type="NCBI Taxonomy" id="1280951"/>
    <lineage>
        <taxon>Bacteria</taxon>
        <taxon>Pseudomonadati</taxon>
        <taxon>Pseudomonadota</taxon>
        <taxon>Alphaproteobacteria</taxon>
        <taxon>Hyphomonadales</taxon>
        <taxon>Hyphomonadaceae</taxon>
        <taxon>Hyphomonas</taxon>
    </lineage>
</organism>
<gene>
    <name evidence="2" type="ORF">HHI_02060</name>
</gene>
<name>A0A059G0G2_9PROT</name>